<dbReference type="InterPro" id="IPR009003">
    <property type="entry name" value="Peptidase_S1_PA"/>
</dbReference>
<protein>
    <submittedName>
        <fullName evidence="5">PDZ domain-containing protein</fullName>
    </submittedName>
</protein>
<dbReference type="OrthoDB" id="9758917at2"/>
<sequence>MGRTNTRYKIRTTMTYIGIRKIILILFSFAIFFSCTSTDPAVDDEPTVYDRDGRIKEQIDLLLDEENPTEALQMIYFYKDKDQNPVEGLNYTELEEQALLNMKGLLTDSVTSRDYRKALSLLYSLSTLNRKDLVDTGLDSTQIKAEYIKNLLEFEKTGAAASMISLGFIKAEDLSDADLEYLANRFHRGENKKALSLIVDEQIKRGLTPLEEVQDFLEQSVGMEDLLQGTVTVWVDKGLRLDRGVGYPDRSIGSGFFIDKAGYILTNYHVIESEVNPEYKGYSRLFIKLSDERGEKIPARVVGWDRHFDIALLKTEIEAPYVFSFSGADQFKLGEQIFAIGSPGGLNNTITSGTVSAVGRQLQTMGESIQIDVPINPGNSGGPLMNRDSEVNGIVFAGITGFEGVNFAIDGEYVKKLLPSLYEGGALTHSWIGIGGYQSFKGLEVLYVMPDSPAGKLGLQRGDSILSVNGESVSKNQHVRDKLLGMVPGTLIELEWKSGDTVKKSTVAVAERPDIPFEEAVKKDTRENLIPPLFGMVLSQVSKSQYTVQKVYTGGAADEASISANDVIILRKWQVNEKDGYVLIQFVFKGVKAGYLESAVQLGAGLESAIFF</sequence>
<dbReference type="PRINTS" id="PR00834">
    <property type="entry name" value="PROTEASES2C"/>
</dbReference>
<comment type="similarity">
    <text evidence="1">Belongs to the peptidase S1C family.</text>
</comment>
<name>A0A5C1QLB5_9SPIO</name>
<proteinExistence type="inferred from homology"/>
<dbReference type="Gene3D" id="2.40.10.10">
    <property type="entry name" value="Trypsin-like serine proteases"/>
    <property type="match status" value="2"/>
</dbReference>
<accession>A0A5C1QLB5</accession>
<dbReference type="PANTHER" id="PTHR22939:SF129">
    <property type="entry name" value="SERINE PROTEASE HTRA2, MITOCHONDRIAL"/>
    <property type="match status" value="1"/>
</dbReference>
<evidence type="ECO:0000313" key="6">
    <source>
        <dbReference type="Proteomes" id="UP000324209"/>
    </source>
</evidence>
<gene>
    <name evidence="5" type="ORF">EXM22_07015</name>
</gene>
<dbReference type="InterPro" id="IPR001478">
    <property type="entry name" value="PDZ"/>
</dbReference>
<dbReference type="InterPro" id="IPR036034">
    <property type="entry name" value="PDZ_sf"/>
</dbReference>
<dbReference type="Proteomes" id="UP000324209">
    <property type="component" value="Chromosome"/>
</dbReference>
<feature type="domain" description="PDZ" evidence="4">
    <location>
        <begin position="442"/>
        <end position="474"/>
    </location>
</feature>
<dbReference type="Pfam" id="PF13365">
    <property type="entry name" value="Trypsin_2"/>
    <property type="match status" value="1"/>
</dbReference>
<evidence type="ECO:0000313" key="5">
    <source>
        <dbReference type="EMBL" id="QEN07750.1"/>
    </source>
</evidence>
<evidence type="ECO:0000256" key="1">
    <source>
        <dbReference type="ARBA" id="ARBA00010541"/>
    </source>
</evidence>
<evidence type="ECO:0000259" key="4">
    <source>
        <dbReference type="PROSITE" id="PS50106"/>
    </source>
</evidence>
<dbReference type="PANTHER" id="PTHR22939">
    <property type="entry name" value="SERINE PROTEASE FAMILY S1C HTRA-RELATED"/>
    <property type="match status" value="1"/>
</dbReference>
<reference evidence="5 6" key="1">
    <citation type="submission" date="2019-02" db="EMBL/GenBank/DDBJ databases">
        <title>Complete Genome Sequence and Methylome Analysis of free living Spirochaetas.</title>
        <authorList>
            <person name="Fomenkov A."/>
            <person name="Dubinina G."/>
            <person name="Leshcheva N."/>
            <person name="Mikheeva N."/>
            <person name="Grabovich M."/>
            <person name="Vincze T."/>
            <person name="Roberts R.J."/>
        </authorList>
    </citation>
    <scope>NUCLEOTIDE SEQUENCE [LARGE SCALE GENOMIC DNA]</scope>
    <source>
        <strain evidence="5 6">K2</strain>
    </source>
</reference>
<dbReference type="InterPro" id="IPR041489">
    <property type="entry name" value="PDZ_6"/>
</dbReference>
<dbReference type="GO" id="GO:0006508">
    <property type="term" value="P:proteolysis"/>
    <property type="evidence" value="ECO:0007669"/>
    <property type="project" value="UniProtKB-KW"/>
</dbReference>
<dbReference type="SUPFAM" id="SSF50156">
    <property type="entry name" value="PDZ domain-like"/>
    <property type="match status" value="1"/>
</dbReference>
<dbReference type="SMART" id="SM00228">
    <property type="entry name" value="PDZ"/>
    <property type="match status" value="1"/>
</dbReference>
<keyword evidence="3" id="KW-0378">Hydrolase</keyword>
<dbReference type="PROSITE" id="PS50106">
    <property type="entry name" value="PDZ"/>
    <property type="match status" value="1"/>
</dbReference>
<dbReference type="InterPro" id="IPR043504">
    <property type="entry name" value="Peptidase_S1_PA_chymotrypsin"/>
</dbReference>
<dbReference type="SUPFAM" id="SSF50494">
    <property type="entry name" value="Trypsin-like serine proteases"/>
    <property type="match status" value="1"/>
</dbReference>
<dbReference type="GO" id="GO:0004252">
    <property type="term" value="F:serine-type endopeptidase activity"/>
    <property type="evidence" value="ECO:0007669"/>
    <property type="project" value="InterPro"/>
</dbReference>
<keyword evidence="6" id="KW-1185">Reference proteome</keyword>
<dbReference type="AlphaFoldDB" id="A0A5C1QLB5"/>
<keyword evidence="2" id="KW-0645">Protease</keyword>
<dbReference type="PROSITE" id="PS51257">
    <property type="entry name" value="PROKAR_LIPOPROTEIN"/>
    <property type="match status" value="1"/>
</dbReference>
<evidence type="ECO:0000256" key="2">
    <source>
        <dbReference type="ARBA" id="ARBA00022670"/>
    </source>
</evidence>
<dbReference type="KEGG" id="ock:EXM22_07015"/>
<dbReference type="Gene3D" id="2.30.42.10">
    <property type="match status" value="1"/>
</dbReference>
<dbReference type="InterPro" id="IPR001940">
    <property type="entry name" value="Peptidase_S1C"/>
</dbReference>
<dbReference type="Pfam" id="PF17820">
    <property type="entry name" value="PDZ_6"/>
    <property type="match status" value="1"/>
</dbReference>
<evidence type="ECO:0000256" key="3">
    <source>
        <dbReference type="ARBA" id="ARBA00022801"/>
    </source>
</evidence>
<organism evidence="5 6">
    <name type="scientific">Oceanispirochaeta crateris</name>
    <dbReference type="NCBI Taxonomy" id="2518645"/>
    <lineage>
        <taxon>Bacteria</taxon>
        <taxon>Pseudomonadati</taxon>
        <taxon>Spirochaetota</taxon>
        <taxon>Spirochaetia</taxon>
        <taxon>Spirochaetales</taxon>
        <taxon>Spirochaetaceae</taxon>
        <taxon>Oceanispirochaeta</taxon>
    </lineage>
</organism>
<dbReference type="EMBL" id="CP036150">
    <property type="protein sequence ID" value="QEN07750.1"/>
    <property type="molecule type" value="Genomic_DNA"/>
</dbReference>